<name>A0A9K3L8N9_9STRA</name>
<reference evidence="2" key="2">
    <citation type="submission" date="2021-04" db="EMBL/GenBank/DDBJ databases">
        <authorList>
            <person name="Podell S."/>
        </authorList>
    </citation>
    <scope>NUCLEOTIDE SEQUENCE</scope>
    <source>
        <strain evidence="2">Hildebrandi</strain>
    </source>
</reference>
<reference evidence="2" key="1">
    <citation type="journal article" date="2021" name="Sci. Rep.">
        <title>Diploid genomic architecture of Nitzschia inconspicua, an elite biomass production diatom.</title>
        <authorList>
            <person name="Oliver A."/>
            <person name="Podell S."/>
            <person name="Pinowska A."/>
            <person name="Traller J.C."/>
            <person name="Smith S.R."/>
            <person name="McClure R."/>
            <person name="Beliaev A."/>
            <person name="Bohutskyi P."/>
            <person name="Hill E.A."/>
            <person name="Rabines A."/>
            <person name="Zheng H."/>
            <person name="Allen L.Z."/>
            <person name="Kuo A."/>
            <person name="Grigoriev I.V."/>
            <person name="Allen A.E."/>
            <person name="Hazlebeck D."/>
            <person name="Allen E.E."/>
        </authorList>
    </citation>
    <scope>NUCLEOTIDE SEQUENCE</scope>
    <source>
        <strain evidence="2">Hildebrandi</strain>
    </source>
</reference>
<keyword evidence="3" id="KW-1185">Reference proteome</keyword>
<evidence type="ECO:0000313" key="3">
    <source>
        <dbReference type="Proteomes" id="UP000693970"/>
    </source>
</evidence>
<keyword evidence="1" id="KW-1133">Transmembrane helix</keyword>
<evidence type="ECO:0000313" key="2">
    <source>
        <dbReference type="EMBL" id="KAG7357542.1"/>
    </source>
</evidence>
<sequence length="124" mass="14234">MNDVPEQIEARFHRRIGHKSWPDLDEETSVPDTIDICQSYSSSWGYGDDTEEHAAMEWEGASLPEKMEKPNVSELQEGDLRECRKKELRAFGLEMMSCLAVLIIIGVGVRFMWRLYTAPSMVHS</sequence>
<feature type="transmembrane region" description="Helical" evidence="1">
    <location>
        <begin position="91"/>
        <end position="113"/>
    </location>
</feature>
<proteinExistence type="predicted"/>
<dbReference type="Proteomes" id="UP000693970">
    <property type="component" value="Unassembled WGS sequence"/>
</dbReference>
<comment type="caution">
    <text evidence="2">The sequence shown here is derived from an EMBL/GenBank/DDBJ whole genome shotgun (WGS) entry which is preliminary data.</text>
</comment>
<organism evidence="2 3">
    <name type="scientific">Nitzschia inconspicua</name>
    <dbReference type="NCBI Taxonomy" id="303405"/>
    <lineage>
        <taxon>Eukaryota</taxon>
        <taxon>Sar</taxon>
        <taxon>Stramenopiles</taxon>
        <taxon>Ochrophyta</taxon>
        <taxon>Bacillariophyta</taxon>
        <taxon>Bacillariophyceae</taxon>
        <taxon>Bacillariophycidae</taxon>
        <taxon>Bacillariales</taxon>
        <taxon>Bacillariaceae</taxon>
        <taxon>Nitzschia</taxon>
    </lineage>
</organism>
<dbReference type="AlphaFoldDB" id="A0A9K3L8N9"/>
<gene>
    <name evidence="2" type="ORF">IV203_002230</name>
</gene>
<dbReference type="EMBL" id="JAGRRH010000015">
    <property type="protein sequence ID" value="KAG7357542.1"/>
    <property type="molecule type" value="Genomic_DNA"/>
</dbReference>
<accession>A0A9K3L8N9</accession>
<evidence type="ECO:0000256" key="1">
    <source>
        <dbReference type="SAM" id="Phobius"/>
    </source>
</evidence>
<keyword evidence="1" id="KW-0812">Transmembrane</keyword>
<keyword evidence="1" id="KW-0472">Membrane</keyword>
<protein>
    <submittedName>
        <fullName evidence="2">Uncharacterized protein</fullName>
    </submittedName>
</protein>